<proteinExistence type="inferred from homology"/>
<keyword evidence="7" id="KW-1185">Reference proteome</keyword>
<organism evidence="6 7">
    <name type="scientific">Methyloceanibacter methanicus</name>
    <dbReference type="NCBI Taxonomy" id="1774968"/>
    <lineage>
        <taxon>Bacteria</taxon>
        <taxon>Pseudomonadati</taxon>
        <taxon>Pseudomonadota</taxon>
        <taxon>Alphaproteobacteria</taxon>
        <taxon>Hyphomicrobiales</taxon>
        <taxon>Hyphomicrobiaceae</taxon>
        <taxon>Methyloceanibacter</taxon>
    </lineage>
</organism>
<name>A0A1E3VX42_9HYPH</name>
<sequence length="332" mass="36198">MCALGLVLASLVPAAADDRPDAANTASTLLSGCWSDEALAGTEPERRSTWNKARLDLDALRKVTRPDRTPIPEPLRGSIRSVRLADGAKLIALTFDLCESNGHRTGYDGRVIDYLRDEDVKATLFVSGKWLESHPERGAQLIADPRFEIGGHGLSHRDFSRASASTLHDEIYLMEAAFLRARGRLMAKSCAWNAEGVTSLQDELTLMRFPYGWCNAQALSAVAEAGQLAIQWDVVTGDPDPNLSAKRIANAIVSLAHPGAIVIGHANGHGRNTAEALTLAIPKLKEAGYRFVTVSELLAAGEPVIAQSCYTERPGDQRRVAQVKKRRRDRRK</sequence>
<dbReference type="Proteomes" id="UP000094501">
    <property type="component" value="Unassembled WGS sequence"/>
</dbReference>
<dbReference type="EMBL" id="LPWG01000014">
    <property type="protein sequence ID" value="ODR98079.1"/>
    <property type="molecule type" value="Genomic_DNA"/>
</dbReference>
<comment type="caution">
    <text evidence="6">The sequence shown here is derived from an EMBL/GenBank/DDBJ whole genome shotgun (WGS) entry which is preliminary data.</text>
</comment>
<reference evidence="6 7" key="1">
    <citation type="journal article" date="2016" name="Environ. Microbiol.">
        <title>New Methyloceanibacter diversity from North Sea sediments includes methanotroph containing solely the soluble methane monooxygenase.</title>
        <authorList>
            <person name="Vekeman B."/>
            <person name="Kerckhof F.M."/>
            <person name="Cremers G."/>
            <person name="de Vos P."/>
            <person name="Vandamme P."/>
            <person name="Boon N."/>
            <person name="Op den Camp H.J."/>
            <person name="Heylen K."/>
        </authorList>
    </citation>
    <scope>NUCLEOTIDE SEQUENCE [LARGE SCALE GENOMIC DNA]</scope>
    <source>
        <strain evidence="6 7">R-67174</strain>
    </source>
</reference>
<evidence type="ECO:0000256" key="1">
    <source>
        <dbReference type="ARBA" id="ARBA00003236"/>
    </source>
</evidence>
<comment type="function">
    <text evidence="1">Is involved in generating a small heat-stable compound (Nod), an acylated oligomer of N-acetylglucosamine, that stimulates mitosis in various plant protoplasts.</text>
</comment>
<dbReference type="InterPro" id="IPR050248">
    <property type="entry name" value="Polysacc_deacetylase_ArnD"/>
</dbReference>
<evidence type="ECO:0000256" key="4">
    <source>
        <dbReference type="ARBA" id="ARBA00032976"/>
    </source>
</evidence>
<dbReference type="Pfam" id="PF01522">
    <property type="entry name" value="Polysacc_deac_1"/>
    <property type="match status" value="1"/>
</dbReference>
<dbReference type="PROSITE" id="PS51677">
    <property type="entry name" value="NODB"/>
    <property type="match status" value="1"/>
</dbReference>
<dbReference type="PANTHER" id="PTHR10587">
    <property type="entry name" value="GLYCOSYL TRANSFERASE-RELATED"/>
    <property type="match status" value="1"/>
</dbReference>
<dbReference type="GO" id="GO:0016810">
    <property type="term" value="F:hydrolase activity, acting on carbon-nitrogen (but not peptide) bonds"/>
    <property type="evidence" value="ECO:0007669"/>
    <property type="project" value="InterPro"/>
</dbReference>
<dbReference type="InterPro" id="IPR011330">
    <property type="entry name" value="Glyco_hydro/deAcase_b/a-brl"/>
</dbReference>
<dbReference type="SUPFAM" id="SSF88713">
    <property type="entry name" value="Glycoside hydrolase/deacetylase"/>
    <property type="match status" value="1"/>
</dbReference>
<dbReference type="InterPro" id="IPR002509">
    <property type="entry name" value="NODB_dom"/>
</dbReference>
<dbReference type="Gene3D" id="3.20.20.370">
    <property type="entry name" value="Glycoside hydrolase/deacetylase"/>
    <property type="match status" value="1"/>
</dbReference>
<dbReference type="STRING" id="1774968.AUC68_11325"/>
<evidence type="ECO:0000313" key="6">
    <source>
        <dbReference type="EMBL" id="ODR98079.1"/>
    </source>
</evidence>
<gene>
    <name evidence="6" type="ORF">AUC68_11325</name>
</gene>
<comment type="similarity">
    <text evidence="2">Belongs to the polysaccharide deacetylase family.</text>
</comment>
<evidence type="ECO:0000313" key="7">
    <source>
        <dbReference type="Proteomes" id="UP000094501"/>
    </source>
</evidence>
<dbReference type="PANTHER" id="PTHR10587:SF134">
    <property type="entry name" value="SECRETED PROTEIN"/>
    <property type="match status" value="1"/>
</dbReference>
<evidence type="ECO:0000256" key="3">
    <source>
        <dbReference type="ARBA" id="ARBA00020071"/>
    </source>
</evidence>
<dbReference type="GO" id="GO:0005975">
    <property type="term" value="P:carbohydrate metabolic process"/>
    <property type="evidence" value="ECO:0007669"/>
    <property type="project" value="InterPro"/>
</dbReference>
<dbReference type="RefSeq" id="WP_069438401.1">
    <property type="nucleotide sequence ID" value="NZ_LPWG01000014.1"/>
</dbReference>
<evidence type="ECO:0000259" key="5">
    <source>
        <dbReference type="PROSITE" id="PS51677"/>
    </source>
</evidence>
<accession>A0A1E3VX42</accession>
<protein>
    <recommendedName>
        <fullName evidence="3">Chitooligosaccharide deacetylase</fullName>
    </recommendedName>
    <alternativeName>
        <fullName evidence="4">Nodulation protein B</fullName>
    </alternativeName>
</protein>
<evidence type="ECO:0000256" key="2">
    <source>
        <dbReference type="ARBA" id="ARBA00010973"/>
    </source>
</evidence>
<feature type="domain" description="NodB homology" evidence="5">
    <location>
        <begin position="89"/>
        <end position="292"/>
    </location>
</feature>
<dbReference type="AlphaFoldDB" id="A0A1E3VX42"/>